<name>A0AB36TEI7_ACETH</name>
<dbReference type="AlphaFoldDB" id="A0AB36TEI7"/>
<protein>
    <submittedName>
        <fullName evidence="1">Uncharacterized protein</fullName>
    </submittedName>
</protein>
<dbReference type="Proteomes" id="UP000223596">
    <property type="component" value="Unassembled WGS sequence"/>
</dbReference>
<evidence type="ECO:0000313" key="1">
    <source>
        <dbReference type="EMBL" id="PFH02322.1"/>
    </source>
</evidence>
<gene>
    <name evidence="1" type="ORF">M972_111091</name>
</gene>
<organism evidence="1 2">
    <name type="scientific">Acetivibrio thermocellus AD2</name>
    <dbReference type="NCBI Taxonomy" id="1138384"/>
    <lineage>
        <taxon>Bacteria</taxon>
        <taxon>Bacillati</taxon>
        <taxon>Bacillota</taxon>
        <taxon>Clostridia</taxon>
        <taxon>Eubacteriales</taxon>
        <taxon>Oscillospiraceae</taxon>
        <taxon>Acetivibrio</taxon>
    </lineage>
</organism>
<dbReference type="RefSeq" id="WP_003518876.1">
    <property type="nucleotide sequence ID" value="NZ_CP013828.1"/>
</dbReference>
<proteinExistence type="predicted"/>
<evidence type="ECO:0000313" key="2">
    <source>
        <dbReference type="Proteomes" id="UP000223596"/>
    </source>
</evidence>
<reference evidence="1 2" key="1">
    <citation type="submission" date="2017-09" db="EMBL/GenBank/DDBJ databases">
        <title>Evaluation of Pacific Biosciences Sequencing Technology to Finishing C. thermocellum Genome Sequences.</title>
        <authorList>
            <person name="Brown S."/>
        </authorList>
    </citation>
    <scope>NUCLEOTIDE SEQUENCE [LARGE SCALE GENOMIC DNA]</scope>
    <source>
        <strain evidence="1 2">AD2</strain>
    </source>
</reference>
<comment type="caution">
    <text evidence="1">The sequence shown here is derived from an EMBL/GenBank/DDBJ whole genome shotgun (WGS) entry which is preliminary data.</text>
</comment>
<sequence>MDNKKEVLSTGNEGVKNLMETITSKISVDQSKEILSNLKDSIVENIHERRERATSFINSLKKDKIRNLERLLDVTKRDLKKADKKNYIYITEAGRMVVVDRDMWGDPCTVTIKEGNKVFLRMVKFFKDYPYLFPVFNEKNLNGDIIYMNDGEIWYRDKDVATLVLFKNEKPDFLTINLDKVKAFKEDELLKYLENCKILYLEKKLSDLLLEERKIAVEDIVRVRPGYALYKNNEKTYTILLFDQFKNLCDEFTLRKLPNLSEAALDVLFSLDIVEYVKSKGYAFENFKQDDDYIEYWQEIGSKRVCVMRCKI</sequence>
<accession>A0AB36TEI7</accession>
<dbReference type="EMBL" id="PDBW01000001">
    <property type="protein sequence ID" value="PFH02322.1"/>
    <property type="molecule type" value="Genomic_DNA"/>
</dbReference>